<keyword evidence="9" id="KW-1185">Reference proteome</keyword>
<accession>A0ABV2QAL3</accession>
<comment type="caution">
    <text evidence="8">The sequence shown here is derived from an EMBL/GenBank/DDBJ whole genome shotgun (WGS) entry which is preliminary data.</text>
</comment>
<evidence type="ECO:0000256" key="1">
    <source>
        <dbReference type="ARBA" id="ARBA00004651"/>
    </source>
</evidence>
<organism evidence="8 9">
    <name type="scientific">Ottowia thiooxydans</name>
    <dbReference type="NCBI Taxonomy" id="219182"/>
    <lineage>
        <taxon>Bacteria</taxon>
        <taxon>Pseudomonadati</taxon>
        <taxon>Pseudomonadota</taxon>
        <taxon>Betaproteobacteria</taxon>
        <taxon>Burkholderiales</taxon>
        <taxon>Comamonadaceae</taxon>
        <taxon>Ottowia</taxon>
    </lineage>
</organism>
<keyword evidence="3 6" id="KW-0812">Transmembrane</keyword>
<dbReference type="EMBL" id="JBEPSH010000006">
    <property type="protein sequence ID" value="MET4577972.1"/>
    <property type="molecule type" value="Genomic_DNA"/>
</dbReference>
<dbReference type="InterPro" id="IPR016174">
    <property type="entry name" value="Di-haem_cyt_TM"/>
</dbReference>
<feature type="transmembrane region" description="Helical" evidence="6">
    <location>
        <begin position="39"/>
        <end position="60"/>
    </location>
</feature>
<sequence>MMKTTRIWDLPTRIFHWLLAAAVIGLVISGKVGGNAMTWHIRLGYVVFALLVFRVIWGLVGGHWSRFTSFFPTPARLGRYLRGKALAQDTAGHTPLGALSVFAMLLVLGAQVGTGLISDDEIAFSGPLTALVSGDTVNLATGYHKDWGQLLVIALIVLHIVAVLIYWVAKKNNLIKPMLGGDKTLAAEVVATRDSAKTRWLALVVLLAAIAIVYTVVGLASPALN</sequence>
<evidence type="ECO:0000256" key="6">
    <source>
        <dbReference type="SAM" id="Phobius"/>
    </source>
</evidence>
<gene>
    <name evidence="8" type="ORF">ABIE13_003088</name>
</gene>
<dbReference type="Pfam" id="PF01292">
    <property type="entry name" value="Ni_hydr_CYTB"/>
    <property type="match status" value="1"/>
</dbReference>
<feature type="domain" description="Cytochrome b561 bacterial/Ni-hydrogenase" evidence="7">
    <location>
        <begin position="8"/>
        <end position="181"/>
    </location>
</feature>
<comment type="subcellular location">
    <subcellularLocation>
        <location evidence="1">Cell membrane</location>
        <topology evidence="1">Multi-pass membrane protein</topology>
    </subcellularLocation>
</comment>
<keyword evidence="4 6" id="KW-1133">Transmembrane helix</keyword>
<reference evidence="8 9" key="1">
    <citation type="submission" date="2024-06" db="EMBL/GenBank/DDBJ databases">
        <title>Sorghum-associated microbial communities from plants grown in Nebraska, USA.</title>
        <authorList>
            <person name="Schachtman D."/>
        </authorList>
    </citation>
    <scope>NUCLEOTIDE SEQUENCE [LARGE SCALE GENOMIC DNA]</scope>
    <source>
        <strain evidence="8 9">2709</strain>
    </source>
</reference>
<protein>
    <submittedName>
        <fullName evidence="8">Cytochrome b</fullName>
    </submittedName>
</protein>
<evidence type="ECO:0000256" key="3">
    <source>
        <dbReference type="ARBA" id="ARBA00022692"/>
    </source>
</evidence>
<evidence type="ECO:0000313" key="8">
    <source>
        <dbReference type="EMBL" id="MET4577972.1"/>
    </source>
</evidence>
<dbReference type="RefSeq" id="WP_354444832.1">
    <property type="nucleotide sequence ID" value="NZ_JBEPSH010000006.1"/>
</dbReference>
<feature type="transmembrane region" description="Helical" evidence="6">
    <location>
        <begin position="147"/>
        <end position="169"/>
    </location>
</feature>
<evidence type="ECO:0000256" key="2">
    <source>
        <dbReference type="ARBA" id="ARBA00022475"/>
    </source>
</evidence>
<dbReference type="PANTHER" id="PTHR30485">
    <property type="entry name" value="NI/FE-HYDROGENASE 1 B-TYPE CYTOCHROME SUBUNIT"/>
    <property type="match status" value="1"/>
</dbReference>
<evidence type="ECO:0000313" key="9">
    <source>
        <dbReference type="Proteomes" id="UP001549320"/>
    </source>
</evidence>
<evidence type="ECO:0000259" key="7">
    <source>
        <dbReference type="Pfam" id="PF01292"/>
    </source>
</evidence>
<dbReference type="InterPro" id="IPR011577">
    <property type="entry name" value="Cyt_b561_bac/Ni-Hgenase"/>
</dbReference>
<keyword evidence="5 6" id="KW-0472">Membrane</keyword>
<name>A0ABV2QAL3_9BURK</name>
<dbReference type="Proteomes" id="UP001549320">
    <property type="component" value="Unassembled WGS sequence"/>
</dbReference>
<evidence type="ECO:0000256" key="5">
    <source>
        <dbReference type="ARBA" id="ARBA00023136"/>
    </source>
</evidence>
<feature type="transmembrane region" description="Helical" evidence="6">
    <location>
        <begin position="96"/>
        <end position="117"/>
    </location>
</feature>
<proteinExistence type="predicted"/>
<dbReference type="Gene3D" id="1.20.950.20">
    <property type="entry name" value="Transmembrane di-heme cytochromes, Chain C"/>
    <property type="match status" value="1"/>
</dbReference>
<feature type="transmembrane region" description="Helical" evidence="6">
    <location>
        <begin position="200"/>
        <end position="220"/>
    </location>
</feature>
<dbReference type="PANTHER" id="PTHR30485:SF2">
    <property type="entry name" value="BLL0597 PROTEIN"/>
    <property type="match status" value="1"/>
</dbReference>
<dbReference type="InterPro" id="IPR051542">
    <property type="entry name" value="Hydrogenase_cytochrome"/>
</dbReference>
<dbReference type="SUPFAM" id="SSF81342">
    <property type="entry name" value="Transmembrane di-heme cytochromes"/>
    <property type="match status" value="1"/>
</dbReference>
<evidence type="ECO:0000256" key="4">
    <source>
        <dbReference type="ARBA" id="ARBA00022989"/>
    </source>
</evidence>
<keyword evidence="2" id="KW-1003">Cell membrane</keyword>